<gene>
    <name evidence="9" type="ORF">GCM10011487_35520</name>
</gene>
<dbReference type="InterPro" id="IPR003594">
    <property type="entry name" value="HATPase_dom"/>
</dbReference>
<feature type="transmembrane region" description="Helical" evidence="6">
    <location>
        <begin position="47"/>
        <end position="65"/>
    </location>
</feature>
<keyword evidence="5" id="KW-0418">Kinase</keyword>
<reference evidence="10" key="1">
    <citation type="submission" date="2020-01" db="EMBL/GenBank/DDBJ databases">
        <title>'Steroidobacter agaridevorans' sp. nov., agar-degrading bacteria isolated from rhizosphere soils.</title>
        <authorList>
            <person name="Ikenaga M."/>
            <person name="Kataoka M."/>
            <person name="Murouchi A."/>
            <person name="Katsuragi S."/>
            <person name="Sakai M."/>
        </authorList>
    </citation>
    <scope>NUCLEOTIDE SEQUENCE [LARGE SCALE GENOMIC DNA]</scope>
    <source>
        <strain evidence="10">YU21-B</strain>
    </source>
</reference>
<feature type="transmembrane region" description="Helical" evidence="6">
    <location>
        <begin position="260"/>
        <end position="277"/>
    </location>
</feature>
<dbReference type="PANTHER" id="PTHR43304">
    <property type="entry name" value="PHYTOCHROME-LIKE PROTEIN CPH1"/>
    <property type="match status" value="1"/>
</dbReference>
<dbReference type="Gene3D" id="3.30.565.10">
    <property type="entry name" value="Histidine kinase-like ATPase, C-terminal domain"/>
    <property type="match status" value="1"/>
</dbReference>
<dbReference type="SUPFAM" id="SSF55781">
    <property type="entry name" value="GAF domain-like"/>
    <property type="match status" value="1"/>
</dbReference>
<dbReference type="InterPro" id="IPR052162">
    <property type="entry name" value="Sensor_kinase/Photoreceptor"/>
</dbReference>
<dbReference type="Gene3D" id="3.30.450.40">
    <property type="match status" value="1"/>
</dbReference>
<dbReference type="AlphaFoldDB" id="A0A829YFZ4"/>
<dbReference type="PRINTS" id="PR00344">
    <property type="entry name" value="BCTRLSENSOR"/>
</dbReference>
<evidence type="ECO:0000256" key="5">
    <source>
        <dbReference type="ARBA" id="ARBA00022777"/>
    </source>
</evidence>
<evidence type="ECO:0000313" key="10">
    <source>
        <dbReference type="Proteomes" id="UP000445000"/>
    </source>
</evidence>
<dbReference type="InterPro" id="IPR029016">
    <property type="entry name" value="GAF-like_dom_sf"/>
</dbReference>
<dbReference type="RefSeq" id="WP_161813184.1">
    <property type="nucleotide sequence ID" value="NZ_BLJN01000003.1"/>
</dbReference>
<feature type="domain" description="Histidine kinase" evidence="7">
    <location>
        <begin position="668"/>
        <end position="881"/>
    </location>
</feature>
<evidence type="ECO:0000313" key="9">
    <source>
        <dbReference type="EMBL" id="GFE81552.1"/>
    </source>
</evidence>
<dbReference type="CDD" id="cd00082">
    <property type="entry name" value="HisKA"/>
    <property type="match status" value="1"/>
</dbReference>
<dbReference type="Pfam" id="PF02518">
    <property type="entry name" value="HATPase_c"/>
    <property type="match status" value="1"/>
</dbReference>
<protein>
    <recommendedName>
        <fullName evidence="2">histidine kinase</fullName>
        <ecNumber evidence="2">2.7.13.3</ecNumber>
    </recommendedName>
</protein>
<dbReference type="FunFam" id="3.30.565.10:FF:000006">
    <property type="entry name" value="Sensor histidine kinase WalK"/>
    <property type="match status" value="1"/>
</dbReference>
<evidence type="ECO:0000256" key="6">
    <source>
        <dbReference type="PROSITE-ProRule" id="PRU00244"/>
    </source>
</evidence>
<dbReference type="InterPro" id="IPR005330">
    <property type="entry name" value="MHYT_dom"/>
</dbReference>
<dbReference type="Pfam" id="PF13185">
    <property type="entry name" value="GAF_2"/>
    <property type="match status" value="1"/>
</dbReference>
<dbReference type="GO" id="GO:0005886">
    <property type="term" value="C:plasma membrane"/>
    <property type="evidence" value="ECO:0007669"/>
    <property type="project" value="UniProtKB-ARBA"/>
</dbReference>
<comment type="catalytic activity">
    <reaction evidence="1">
        <text>ATP + protein L-histidine = ADP + protein N-phospho-L-histidine.</text>
        <dbReference type="EC" id="2.7.13.3"/>
    </reaction>
</comment>
<comment type="caution">
    <text evidence="9">The sequence shown here is derived from an EMBL/GenBank/DDBJ whole genome shotgun (WGS) entry which is preliminary data.</text>
</comment>
<organism evidence="9 10">
    <name type="scientific">Steroidobacter agaridevorans</name>
    <dbReference type="NCBI Taxonomy" id="2695856"/>
    <lineage>
        <taxon>Bacteria</taxon>
        <taxon>Pseudomonadati</taxon>
        <taxon>Pseudomonadota</taxon>
        <taxon>Gammaproteobacteria</taxon>
        <taxon>Steroidobacterales</taxon>
        <taxon>Steroidobacteraceae</taxon>
        <taxon>Steroidobacter</taxon>
    </lineage>
</organism>
<dbReference type="GO" id="GO:0000155">
    <property type="term" value="F:phosphorelay sensor kinase activity"/>
    <property type="evidence" value="ECO:0007669"/>
    <property type="project" value="InterPro"/>
</dbReference>
<keyword evidence="6" id="KW-0472">Membrane</keyword>
<dbReference type="InterPro" id="IPR004358">
    <property type="entry name" value="Sig_transdc_His_kin-like_C"/>
</dbReference>
<dbReference type="SMART" id="SM00387">
    <property type="entry name" value="HATPase_c"/>
    <property type="match status" value="1"/>
</dbReference>
<evidence type="ECO:0000256" key="3">
    <source>
        <dbReference type="ARBA" id="ARBA00022553"/>
    </source>
</evidence>
<keyword evidence="4" id="KW-0808">Transferase</keyword>
<name>A0A829YFZ4_9GAMM</name>
<dbReference type="InterPro" id="IPR003018">
    <property type="entry name" value="GAF"/>
</dbReference>
<evidence type="ECO:0000259" key="7">
    <source>
        <dbReference type="PROSITE" id="PS50109"/>
    </source>
</evidence>
<dbReference type="InterPro" id="IPR003661">
    <property type="entry name" value="HisK_dim/P_dom"/>
</dbReference>
<accession>A0A829YFZ4</accession>
<feature type="transmembrane region" description="Helical" evidence="6">
    <location>
        <begin position="181"/>
        <end position="204"/>
    </location>
</feature>
<dbReference type="SMART" id="SM00065">
    <property type="entry name" value="GAF"/>
    <property type="match status" value="1"/>
</dbReference>
<keyword evidence="3" id="KW-0597">Phosphoprotein</keyword>
<feature type="transmembrane region" description="Helical" evidence="6">
    <location>
        <begin position="216"/>
        <end position="239"/>
    </location>
</feature>
<dbReference type="EMBL" id="BLJN01000003">
    <property type="protein sequence ID" value="GFE81552.1"/>
    <property type="molecule type" value="Genomic_DNA"/>
</dbReference>
<keyword evidence="6" id="KW-0812">Transmembrane</keyword>
<dbReference type="InterPro" id="IPR036890">
    <property type="entry name" value="HATPase_C_sf"/>
</dbReference>
<dbReference type="EC" id="2.7.13.3" evidence="2"/>
<keyword evidence="6" id="KW-1133">Transmembrane helix</keyword>
<comment type="caution">
    <text evidence="6">Lacks conserved residue(s) required for the propagation of feature annotation.</text>
</comment>
<feature type="domain" description="MHYT" evidence="8">
    <location>
        <begin position="12"/>
        <end position="205"/>
    </location>
</feature>
<keyword evidence="10" id="KW-1185">Reference proteome</keyword>
<dbReference type="SMART" id="SM00388">
    <property type="entry name" value="HisKA"/>
    <property type="match status" value="1"/>
</dbReference>
<dbReference type="InterPro" id="IPR036097">
    <property type="entry name" value="HisK_dim/P_sf"/>
</dbReference>
<evidence type="ECO:0000259" key="8">
    <source>
        <dbReference type="PROSITE" id="PS50924"/>
    </source>
</evidence>
<sequence length="885" mass="97052">MSSSATALSGSYDYLLVALSVVIAILASYAALDFAARVTAARGSMRLLRLTGGAVSMGVGIWSMHYVGMLAFQLPIPVRYDWPTVLLSLLAAMLASAVALFVVSRQRMGVPRAVLGSILMGSGIATMHYVGMEAMRMAAYHTYSPGLVGLSVLLAIVISFVALWLTFHLRTDATAWSKKKLIAALVMGAAIPVMHYTGMAAVTFTPSTMHFHDLSHAVSVSALGTVGIVFVTLLVLGMVPLTNLKIDMLSHTRQLTVRHFLFLGVLGLLAVLGAVLVEQEGRQLRQHARLISTAGQQSILSQELTKEVLLLATLPEGAAREPVIARIKEAVRKWRSSHEALKQSDPVFGASGTNSAEVMQMFGWLDAPYRAMLESLRSLTTAGNSRAAMDGSKLVEQILAHEQSYLRIMSEIARQYERESLARQNLRDRVYVGLIICLLGVLILQGFVVLRPALVRIEHGIGELEQTTQALHRQVSFKELLQSVAVAANEATSIEAAMQFALDRICAHTGWPVGHVYFYTPGSGKELVSSSLWHIERDERFASLCDATQSTRLYSGMGVPGRVVKSGKPAWIRDLLVESEFTEKMAAADLDVRGAFGFPVLVQGEVVAVLEFFSHKVEEPDEELLNVMANVGAQLGQVVERTRAQQQIARNAEDLARSNAELEQFAYVASHDLQEPLRMVASFTQLLARKYQGKLDSDADEYIRYAVDGAQRMQTLILDLLSYAKLSMKGQSPQPIDAASLCASAINQLRQSIQDKNAVVTVDPLPTVLGYSTQLTQLFQNLIGNALKYCNRPRPEVHVSATSAGDHWVFSVRDNGIGIEPQYFERIFQMFKRLHTREQYSGTGIGLALCHKIVARHRGRIWVESQPGFGSNFQFTIPRAEGAIT</sequence>
<proteinExistence type="predicted"/>
<feature type="transmembrane region" description="Helical" evidence="6">
    <location>
        <begin position="85"/>
        <end position="103"/>
    </location>
</feature>
<feature type="transmembrane region" description="Helical" evidence="6">
    <location>
        <begin position="12"/>
        <end position="35"/>
    </location>
</feature>
<dbReference type="PROSITE" id="PS50109">
    <property type="entry name" value="HIS_KIN"/>
    <property type="match status" value="1"/>
</dbReference>
<dbReference type="Gene3D" id="1.10.287.130">
    <property type="match status" value="1"/>
</dbReference>
<feature type="transmembrane region" description="Helical" evidence="6">
    <location>
        <begin position="150"/>
        <end position="169"/>
    </location>
</feature>
<dbReference type="Proteomes" id="UP000445000">
    <property type="component" value="Unassembled WGS sequence"/>
</dbReference>
<dbReference type="InterPro" id="IPR005467">
    <property type="entry name" value="His_kinase_dom"/>
</dbReference>
<feature type="transmembrane region" description="Helical" evidence="6">
    <location>
        <begin position="430"/>
        <end position="450"/>
    </location>
</feature>
<dbReference type="SUPFAM" id="SSF55874">
    <property type="entry name" value="ATPase domain of HSP90 chaperone/DNA topoisomerase II/histidine kinase"/>
    <property type="match status" value="1"/>
</dbReference>
<evidence type="ECO:0000256" key="4">
    <source>
        <dbReference type="ARBA" id="ARBA00022679"/>
    </source>
</evidence>
<dbReference type="Pfam" id="PF00512">
    <property type="entry name" value="HisKA"/>
    <property type="match status" value="1"/>
</dbReference>
<dbReference type="PROSITE" id="PS50924">
    <property type="entry name" value="MHYT"/>
    <property type="match status" value="1"/>
</dbReference>
<dbReference type="PANTHER" id="PTHR43304:SF1">
    <property type="entry name" value="PAC DOMAIN-CONTAINING PROTEIN"/>
    <property type="match status" value="1"/>
</dbReference>
<dbReference type="Pfam" id="PF03707">
    <property type="entry name" value="MHYT"/>
    <property type="match status" value="2"/>
</dbReference>
<evidence type="ECO:0000256" key="2">
    <source>
        <dbReference type="ARBA" id="ARBA00012438"/>
    </source>
</evidence>
<evidence type="ECO:0000256" key="1">
    <source>
        <dbReference type="ARBA" id="ARBA00000085"/>
    </source>
</evidence>
<dbReference type="SUPFAM" id="SSF47384">
    <property type="entry name" value="Homodimeric domain of signal transducing histidine kinase"/>
    <property type="match status" value="1"/>
</dbReference>